<dbReference type="AlphaFoldDB" id="A0A316USP5"/>
<protein>
    <submittedName>
        <fullName evidence="2">Uncharacterized protein</fullName>
    </submittedName>
</protein>
<dbReference type="GO" id="GO:0042729">
    <property type="term" value="C:DASH complex"/>
    <property type="evidence" value="ECO:0007669"/>
    <property type="project" value="InterPro"/>
</dbReference>
<accession>A0A316USP5</accession>
<reference evidence="2 3" key="1">
    <citation type="journal article" date="2018" name="Mol. Biol. Evol.">
        <title>Broad Genomic Sampling Reveals a Smut Pathogenic Ancestry of the Fungal Clade Ustilaginomycotina.</title>
        <authorList>
            <person name="Kijpornyongpan T."/>
            <person name="Mondo S.J."/>
            <person name="Barry K."/>
            <person name="Sandor L."/>
            <person name="Lee J."/>
            <person name="Lipzen A."/>
            <person name="Pangilinan J."/>
            <person name="LaButti K."/>
            <person name="Hainaut M."/>
            <person name="Henrissat B."/>
            <person name="Grigoriev I.V."/>
            <person name="Spatafora J.W."/>
            <person name="Aime M.C."/>
        </authorList>
    </citation>
    <scope>NUCLEOTIDE SEQUENCE [LARGE SCALE GENOMIC DNA]</scope>
    <source>
        <strain evidence="2 3">MCA 5214</strain>
    </source>
</reference>
<keyword evidence="3" id="KW-1185">Reference proteome</keyword>
<gene>
    <name evidence="2" type="ORF">BDZ90DRAFT_231295</name>
</gene>
<dbReference type="Proteomes" id="UP000245884">
    <property type="component" value="Unassembled WGS sequence"/>
</dbReference>
<dbReference type="RefSeq" id="XP_025362912.1">
    <property type="nucleotide sequence ID" value="XM_025505804.1"/>
</dbReference>
<organism evidence="2 3">
    <name type="scientific">Jaminaea rosea</name>
    <dbReference type="NCBI Taxonomy" id="1569628"/>
    <lineage>
        <taxon>Eukaryota</taxon>
        <taxon>Fungi</taxon>
        <taxon>Dikarya</taxon>
        <taxon>Basidiomycota</taxon>
        <taxon>Ustilaginomycotina</taxon>
        <taxon>Exobasidiomycetes</taxon>
        <taxon>Microstromatales</taxon>
        <taxon>Microstromatales incertae sedis</taxon>
        <taxon>Jaminaea</taxon>
    </lineage>
</organism>
<dbReference type="Pfam" id="PF08649">
    <property type="entry name" value="DASH_Dad1"/>
    <property type="match status" value="1"/>
</dbReference>
<feature type="region of interest" description="Disordered" evidence="1">
    <location>
        <begin position="171"/>
        <end position="236"/>
    </location>
</feature>
<dbReference type="OrthoDB" id="5566853at2759"/>
<feature type="compositionally biased region" description="Basic and acidic residues" evidence="1">
    <location>
        <begin position="171"/>
        <end position="191"/>
    </location>
</feature>
<sequence>MRLRNELKRGLSSLTPPFYLEVADTTMGTNVRHRDLSFDYSSPAASNLLSSLSYQLASSPLSEGWANNETQDASDETIVALTRPTTPGQPPQQTDVNGGGNTFFEDERRRLTWDIADSLEAVLTQVNAINRNLEDWIRVRPLIDDSSELYNQFVALLRRLRLDGFDGEEHEGQQVELTHSRNDLEKQHQQEPRTATSLATDREQTMTEIVAPGGGSWNPRTSTRTDATVAVRSRGP</sequence>
<evidence type="ECO:0000313" key="2">
    <source>
        <dbReference type="EMBL" id="PWN28300.1"/>
    </source>
</evidence>
<proteinExistence type="predicted"/>
<dbReference type="InterPro" id="IPR013958">
    <property type="entry name" value="DASH_Dad1"/>
</dbReference>
<dbReference type="EMBL" id="KZ819665">
    <property type="protein sequence ID" value="PWN28300.1"/>
    <property type="molecule type" value="Genomic_DNA"/>
</dbReference>
<name>A0A316USP5_9BASI</name>
<dbReference type="GeneID" id="37027627"/>
<evidence type="ECO:0000313" key="3">
    <source>
        <dbReference type="Proteomes" id="UP000245884"/>
    </source>
</evidence>
<dbReference type="GO" id="GO:0072686">
    <property type="term" value="C:mitotic spindle"/>
    <property type="evidence" value="ECO:0007669"/>
    <property type="project" value="InterPro"/>
</dbReference>
<evidence type="ECO:0000256" key="1">
    <source>
        <dbReference type="SAM" id="MobiDB-lite"/>
    </source>
</evidence>